<name>A0ABM6FF55_9BURK</name>
<proteinExistence type="inferred from homology"/>
<comment type="similarity">
    <text evidence="1">Belongs to the universal stress protein A family.</text>
</comment>
<dbReference type="PRINTS" id="PR01438">
    <property type="entry name" value="UNVRSLSTRESS"/>
</dbReference>
<evidence type="ECO:0000259" key="2">
    <source>
        <dbReference type="Pfam" id="PF00582"/>
    </source>
</evidence>
<dbReference type="Proteomes" id="UP000177515">
    <property type="component" value="Chromosome 2"/>
</dbReference>
<organism evidence="3 4">
    <name type="scientific">Cupriavidus malaysiensis</name>
    <dbReference type="NCBI Taxonomy" id="367825"/>
    <lineage>
        <taxon>Bacteria</taxon>
        <taxon>Pseudomonadati</taxon>
        <taxon>Pseudomonadota</taxon>
        <taxon>Betaproteobacteria</taxon>
        <taxon>Burkholderiales</taxon>
        <taxon>Burkholderiaceae</taxon>
        <taxon>Cupriavidus</taxon>
    </lineage>
</organism>
<dbReference type="RefSeq" id="WP_071017814.1">
    <property type="nucleotide sequence ID" value="NZ_CP017755.1"/>
</dbReference>
<feature type="domain" description="UspA" evidence="2">
    <location>
        <begin position="226"/>
        <end position="273"/>
    </location>
</feature>
<dbReference type="InterPro" id="IPR006015">
    <property type="entry name" value="Universal_stress_UspA"/>
</dbReference>
<sequence length="274" mass="28783">MRPASILVHLDSSARSSLRLALAARLAQAAQARLIGLYAAFEPDPAWYAMMEGAETYMAEDMARRDATRARAEAAFHAAVDALPIASEWRQADGDAVTSALREAREAELVVAGQTDPSEPEGYVGPQFLESLILESGRPVLVVPCAGRFDTIGTRAIVAWNGSREAARALHDAIPLLSGAQALLLCAGDLRASATPPAHACRALALHGVQAALERSPPLADAGVGELLLSRAADFGADLIVMGAYGRGRMRELVLGGVTQALLSSMTVPVLMAH</sequence>
<dbReference type="Pfam" id="PF00582">
    <property type="entry name" value="Usp"/>
    <property type="match status" value="2"/>
</dbReference>
<dbReference type="PANTHER" id="PTHR46268:SF15">
    <property type="entry name" value="UNIVERSAL STRESS PROTEIN HP_0031"/>
    <property type="match status" value="1"/>
</dbReference>
<evidence type="ECO:0000313" key="4">
    <source>
        <dbReference type="Proteomes" id="UP000177515"/>
    </source>
</evidence>
<reference evidence="3 4" key="1">
    <citation type="submission" date="2016-10" db="EMBL/GenBank/DDBJ databases">
        <title>Complete genome sequences of three Cupriavidus strains isolated from various Malaysian environments.</title>
        <authorList>
            <person name="Abdullah A.A.-A."/>
            <person name="Shafie N.A.H."/>
            <person name="Lau N.S."/>
        </authorList>
    </citation>
    <scope>NUCLEOTIDE SEQUENCE [LARGE SCALE GENOMIC DNA]</scope>
    <source>
        <strain evidence="3 4">USMAA1020</strain>
    </source>
</reference>
<accession>A0ABM6FF55</accession>
<evidence type="ECO:0000313" key="3">
    <source>
        <dbReference type="EMBL" id="AOZ10541.1"/>
    </source>
</evidence>
<dbReference type="Gene3D" id="3.40.50.12370">
    <property type="match status" value="1"/>
</dbReference>
<dbReference type="SUPFAM" id="SSF52402">
    <property type="entry name" value="Adenine nucleotide alpha hydrolases-like"/>
    <property type="match status" value="2"/>
</dbReference>
<dbReference type="EMBL" id="CP017755">
    <property type="protein sequence ID" value="AOZ10541.1"/>
    <property type="molecule type" value="Genomic_DNA"/>
</dbReference>
<dbReference type="PANTHER" id="PTHR46268">
    <property type="entry name" value="STRESS RESPONSE PROTEIN NHAX"/>
    <property type="match status" value="1"/>
</dbReference>
<gene>
    <name evidence="3" type="ORF">BKK80_33860</name>
</gene>
<protein>
    <submittedName>
        <fullName evidence="3">Universal stress protein UspA</fullName>
    </submittedName>
</protein>
<dbReference type="InterPro" id="IPR006016">
    <property type="entry name" value="UspA"/>
</dbReference>
<feature type="domain" description="UspA" evidence="2">
    <location>
        <begin position="6"/>
        <end position="144"/>
    </location>
</feature>
<dbReference type="CDD" id="cd00293">
    <property type="entry name" value="USP-like"/>
    <property type="match status" value="1"/>
</dbReference>
<keyword evidence="4" id="KW-1185">Reference proteome</keyword>
<evidence type="ECO:0000256" key="1">
    <source>
        <dbReference type="ARBA" id="ARBA00008791"/>
    </source>
</evidence>